<dbReference type="HOGENOM" id="CLU_2396079_0_0_6"/>
<dbReference type="RefSeq" id="WP_014342893.1">
    <property type="nucleotide sequence ID" value="NC_016845.1"/>
</dbReference>
<dbReference type="PATRIC" id="fig|1125630.4.peg.1204"/>
<dbReference type="EMBL" id="CP003200">
    <property type="protein sequence ID" value="AEW59939.1"/>
    <property type="molecule type" value="Genomic_DNA"/>
</dbReference>
<protein>
    <recommendedName>
        <fullName evidence="3">Host nuclease inhibitor GamL</fullName>
    </recommendedName>
</protein>
<evidence type="ECO:0000313" key="2">
    <source>
        <dbReference type="Proteomes" id="UP000007841"/>
    </source>
</evidence>
<dbReference type="RefSeq" id="YP_005225541.1">
    <property type="nucleotide sequence ID" value="NC_016845.1"/>
</dbReference>
<evidence type="ECO:0008006" key="3">
    <source>
        <dbReference type="Google" id="ProtNLM"/>
    </source>
</evidence>
<dbReference type="NCBIfam" id="NF033500">
    <property type="entry name" value="phi80_GamL"/>
    <property type="match status" value="1"/>
</dbReference>
<organism evidence="1 2">
    <name type="scientific">Klebsiella pneumoniae subsp. pneumoniae (strain HS11286)</name>
    <dbReference type="NCBI Taxonomy" id="1125630"/>
    <lineage>
        <taxon>Bacteria</taxon>
        <taxon>Pseudomonadati</taxon>
        <taxon>Pseudomonadota</taxon>
        <taxon>Gammaproteobacteria</taxon>
        <taxon>Enterobacterales</taxon>
        <taxon>Enterobacteriaceae</taxon>
        <taxon>Klebsiella/Raoultella group</taxon>
        <taxon>Klebsiella</taxon>
        <taxon>Klebsiella pneumoniae complex</taxon>
    </lineage>
</organism>
<dbReference type="STRING" id="1125630.KPHS_12410"/>
<gene>
    <name evidence="1" type="ordered locus">KPHS_12410</name>
</gene>
<dbReference type="Proteomes" id="UP000007841">
    <property type="component" value="Chromosome"/>
</dbReference>
<dbReference type="KEGG" id="kpm:KPHS_12410"/>
<sequence length="94" mass="11087">MNAYRAYDVIEERKWAEQTLDEEKEKWIEDRAKEVFDSLPEDPYVALRQSASSKAFPYEGLRSDKAVEVYNDLRTAIAYAQAEYDWDHRTGCPF</sequence>
<dbReference type="InterPro" id="IPR049911">
    <property type="entry name" value="GamL-like"/>
</dbReference>
<keyword evidence="2" id="KW-1185">Reference proteome</keyword>
<name>A0A0H3GT18_KLEPH</name>
<dbReference type="GeneID" id="11846240"/>
<reference evidence="1 2" key="1">
    <citation type="journal article" date="2012" name="J. Bacteriol.">
        <title>Complete genome sequence of Klebsiella pneumoniae subsp. pneumoniae HS11286, a multidrug-resistant strain isolated from human sputum.</title>
        <authorList>
            <person name="Liu P."/>
            <person name="Li P."/>
            <person name="Jiang X."/>
            <person name="Bi D."/>
            <person name="Xie Y."/>
            <person name="Tai C."/>
            <person name="Deng Z."/>
            <person name="Rajakumar K."/>
            <person name="Ou H.Y."/>
        </authorList>
    </citation>
    <scope>NUCLEOTIDE SEQUENCE [LARGE SCALE GENOMIC DNA]</scope>
    <source>
        <strain evidence="1 2">HS11286</strain>
    </source>
</reference>
<accession>A0A0H3GT18</accession>
<proteinExistence type="predicted"/>
<dbReference type="AlphaFoldDB" id="A0A0H3GT18"/>
<evidence type="ECO:0000313" key="1">
    <source>
        <dbReference type="EMBL" id="AEW59939.1"/>
    </source>
</evidence>